<dbReference type="PANTHER" id="PTHR10605">
    <property type="entry name" value="HEPARAN SULFATE SULFOTRANSFERASE"/>
    <property type="match status" value="1"/>
</dbReference>
<dbReference type="RefSeq" id="WP_369743399.1">
    <property type="nucleotide sequence ID" value="NZ_CP165718.1"/>
</dbReference>
<dbReference type="InterPro" id="IPR000863">
    <property type="entry name" value="Sulfotransferase_dom"/>
</dbReference>
<dbReference type="AlphaFoldDB" id="A0AB39XAA2"/>
<keyword evidence="1" id="KW-0808">Transferase</keyword>
<evidence type="ECO:0000256" key="2">
    <source>
        <dbReference type="ARBA" id="ARBA00023180"/>
    </source>
</evidence>
<evidence type="ECO:0000259" key="3">
    <source>
        <dbReference type="Pfam" id="PF00685"/>
    </source>
</evidence>
<feature type="domain" description="Sulfotransferase" evidence="3">
    <location>
        <begin position="12"/>
        <end position="236"/>
    </location>
</feature>
<evidence type="ECO:0000256" key="1">
    <source>
        <dbReference type="ARBA" id="ARBA00022679"/>
    </source>
</evidence>
<sequence length="321" mass="37572">MVDSKISKLPNFVYAGFPKTGSATITEIFKRHPEIFTTRQKEINFFNSESKFQNGEKWFIDTYYATVNEQPIVADNSIGYGTGLSNLTAERIYSSLGKGTKFLFTLRDPVERAFSQYLMAKNKGQFETLSFKEAIESAIAAAGEVDEAVLDEITRGSYHSNSEHLAIYRNRMYLWPSMYFRTISEYISKFGHDNVLVLFTHDLEHDLTGQMKRIFDFLGVNEIEVDNSERHNEATTLKYPWLRKMLNIVYRNKVIREGVVHRLSLTSRKRLRRWLLSWNYKKNERKERVSKEDREQLIPFLRSDIEQLEQLLNADLSAWKS</sequence>
<dbReference type="Gene3D" id="3.40.50.300">
    <property type="entry name" value="P-loop containing nucleotide triphosphate hydrolases"/>
    <property type="match status" value="1"/>
</dbReference>
<dbReference type="InterPro" id="IPR037359">
    <property type="entry name" value="NST/OST"/>
</dbReference>
<dbReference type="SUPFAM" id="SSF52540">
    <property type="entry name" value="P-loop containing nucleoside triphosphate hydrolases"/>
    <property type="match status" value="1"/>
</dbReference>
<dbReference type="EMBL" id="CP165718">
    <property type="protein sequence ID" value="XDV10101.1"/>
    <property type="molecule type" value="Genomic_DNA"/>
</dbReference>
<proteinExistence type="predicted"/>
<dbReference type="PANTHER" id="PTHR10605:SF56">
    <property type="entry name" value="BIFUNCTIONAL HEPARAN SULFATE N-DEACETYLASE_N-SULFOTRANSFERASE"/>
    <property type="match status" value="1"/>
</dbReference>
<gene>
    <name evidence="4" type="ORF">AB8S08_02535</name>
</gene>
<accession>A0AB39XAA2</accession>
<evidence type="ECO:0000313" key="4">
    <source>
        <dbReference type="EMBL" id="XDV10101.1"/>
    </source>
</evidence>
<name>A0AB39XAA2_9GAMM</name>
<keyword evidence="2" id="KW-0325">Glycoprotein</keyword>
<organism evidence="4">
    <name type="scientific">Pseudidiomarina sp. PP-1MA</name>
    <dbReference type="NCBI Taxonomy" id="3237706"/>
    <lineage>
        <taxon>Bacteria</taxon>
        <taxon>Pseudomonadati</taxon>
        <taxon>Pseudomonadota</taxon>
        <taxon>Gammaproteobacteria</taxon>
        <taxon>Alteromonadales</taxon>
        <taxon>Idiomarinaceae</taxon>
        <taxon>Pseudidiomarina</taxon>
    </lineage>
</organism>
<reference evidence="4" key="1">
    <citation type="submission" date="2024-07" db="EMBL/GenBank/DDBJ databases">
        <title>Whole genome sequence of bacterial strains from algal surface.</title>
        <authorList>
            <person name="Kumar P."/>
        </authorList>
    </citation>
    <scope>NUCLEOTIDE SEQUENCE</scope>
    <source>
        <strain evidence="4">PP-1MA</strain>
    </source>
</reference>
<dbReference type="InterPro" id="IPR027417">
    <property type="entry name" value="P-loop_NTPase"/>
</dbReference>
<protein>
    <submittedName>
        <fullName evidence="4">Sulfotransferase domain-containing protein</fullName>
    </submittedName>
</protein>
<dbReference type="Pfam" id="PF00685">
    <property type="entry name" value="Sulfotransfer_1"/>
    <property type="match status" value="1"/>
</dbReference>
<dbReference type="GO" id="GO:0008146">
    <property type="term" value="F:sulfotransferase activity"/>
    <property type="evidence" value="ECO:0007669"/>
    <property type="project" value="InterPro"/>
</dbReference>